<dbReference type="InterPro" id="IPR047589">
    <property type="entry name" value="DUF11_rpt"/>
</dbReference>
<dbReference type="InterPro" id="IPR045474">
    <property type="entry name" value="GEVED"/>
</dbReference>
<feature type="domain" description="Surface adhesin CshA non-repetitive" evidence="3">
    <location>
        <begin position="53"/>
        <end position="257"/>
    </location>
</feature>
<proteinExistence type="predicted"/>
<dbReference type="NCBIfam" id="TIGR01451">
    <property type="entry name" value="B_ant_repeat"/>
    <property type="match status" value="1"/>
</dbReference>
<dbReference type="Pfam" id="PF20009">
    <property type="entry name" value="GEVED"/>
    <property type="match status" value="1"/>
</dbReference>
<dbReference type="Pfam" id="PF18651">
    <property type="entry name" value="CshA_NR2"/>
    <property type="match status" value="1"/>
</dbReference>
<organism evidence="6">
    <name type="scientific">uncultured Sphingopyxis sp</name>
    <dbReference type="NCBI Taxonomy" id="310581"/>
    <lineage>
        <taxon>Bacteria</taxon>
        <taxon>Pseudomonadati</taxon>
        <taxon>Pseudomonadota</taxon>
        <taxon>Alphaproteobacteria</taxon>
        <taxon>Sphingomonadales</taxon>
        <taxon>Sphingomonadaceae</taxon>
        <taxon>Sphingopyxis</taxon>
        <taxon>environmental samples</taxon>
    </lineage>
</organism>
<sequence length="774" mass="78268">MMRAKLSGGKDGRQPLLLLRSFYASLVLVIGLALTSTPARAQYATGGSGVYRNQIIWFDWGANGANVPATGTTVTNNVSVAGQTLSVTCSLSNISGSNGFPQLRIYRPGGYFEDGLDDLYNIGGTGNNNTMDIGLSNPNYGQTAQFDFSCNATLNGTPFVLDGLVFADAETTSVSEYTQATLPAGASMRVIERITAPGCTTGYNVNRTGALFRYSVLAPYDCPGSPGPMAVNFIDGASTARIFLQGGGIQAVAVGVMVNVADYGDAPASYGNAAHLPQTTWTGGEVPQGNTNIFGSGFALASLVPPTTAMLGSRVDVENAPWYSATATGDDTNGQPDEDGVAAGSLAIIYRSQVGQTYSVPVACVGNSPTAGWIDFDRSGAFDADERSATVNCSGGSATLTWTIPADAVAGQSYLRIRTAVLASDIASPTGIAGSGEVEDYALTIADPQIRVAKITLGTDGGPFGFTTTNTVAQPEPITTSAAGVAVIGAPVQITDLGASVAVVEATIPPGWGMTGLACTNASGGAVAGVVYDGAARRATIPASALTPTSDITCTFTNANLPTLALAKTWVNAALNDTATLNSAGGTNNPTLSSTADTPNETDTGIPLKVDVGNSITLSEAIGGANLGVYDTSAWSCSGGSLAGNTLTIGAGDAAAAIVCTITNTRQQTDLAVVKTVTPNPVRSGELVSYTITATNNGPNLGNGAIIQDVPDAALDCLDPVPVVDCTGSGGAACPSPTVPVSTLTGAGVSIPTFPVGGQIVMTFQCRVNATGLP</sequence>
<dbReference type="InterPro" id="IPR001434">
    <property type="entry name" value="OmcB-like_DUF11"/>
</dbReference>
<evidence type="ECO:0000259" key="3">
    <source>
        <dbReference type="Pfam" id="PF18651"/>
    </source>
</evidence>
<dbReference type="InterPro" id="IPR040683">
    <property type="entry name" value="CshA_NR2"/>
</dbReference>
<evidence type="ECO:0000313" key="6">
    <source>
        <dbReference type="EMBL" id="SBV31123.1"/>
    </source>
</evidence>
<name>A0A1Y5PM66_9SPHN</name>
<dbReference type="Pfam" id="PF24514">
    <property type="entry name" value="SpaA_4"/>
    <property type="match status" value="1"/>
</dbReference>
<accession>A0A1Y5PM66</accession>
<evidence type="ECO:0000259" key="5">
    <source>
        <dbReference type="Pfam" id="PF24514"/>
    </source>
</evidence>
<feature type="domain" description="SpaA-like prealbumin fold" evidence="5">
    <location>
        <begin position="450"/>
        <end position="559"/>
    </location>
</feature>
<dbReference type="Pfam" id="PF01345">
    <property type="entry name" value="DUF11"/>
    <property type="match status" value="1"/>
</dbReference>
<feature type="domain" description="GEVED" evidence="4">
    <location>
        <begin position="371"/>
        <end position="443"/>
    </location>
</feature>
<feature type="region of interest" description="Disordered" evidence="1">
    <location>
        <begin position="582"/>
        <end position="605"/>
    </location>
</feature>
<evidence type="ECO:0000256" key="1">
    <source>
        <dbReference type="SAM" id="MobiDB-lite"/>
    </source>
</evidence>
<evidence type="ECO:0008006" key="7">
    <source>
        <dbReference type="Google" id="ProtNLM"/>
    </source>
</evidence>
<reference evidence="6" key="1">
    <citation type="submission" date="2016-03" db="EMBL/GenBank/DDBJ databases">
        <authorList>
            <person name="Ploux O."/>
        </authorList>
    </citation>
    <scope>NUCLEOTIDE SEQUENCE</scope>
    <source>
        <strain evidence="6">UC10</strain>
    </source>
</reference>
<dbReference type="AlphaFoldDB" id="A0A1Y5PM66"/>
<feature type="compositionally biased region" description="Polar residues" evidence="1">
    <location>
        <begin position="582"/>
        <end position="603"/>
    </location>
</feature>
<dbReference type="EMBL" id="LT598653">
    <property type="protein sequence ID" value="SBV31123.1"/>
    <property type="molecule type" value="Genomic_DNA"/>
</dbReference>
<gene>
    <name evidence="6" type="ORF">SPPYR_0003</name>
</gene>
<dbReference type="KEGG" id="sphu:SPPYR_0003"/>
<evidence type="ECO:0000259" key="2">
    <source>
        <dbReference type="Pfam" id="PF01345"/>
    </source>
</evidence>
<feature type="domain" description="DUF11" evidence="2">
    <location>
        <begin position="670"/>
        <end position="772"/>
    </location>
</feature>
<dbReference type="InterPro" id="IPR055371">
    <property type="entry name" value="SpaA_PFL_dom_4"/>
</dbReference>
<dbReference type="RefSeq" id="WP_295322306.1">
    <property type="nucleotide sequence ID" value="NZ_LT598653.1"/>
</dbReference>
<protein>
    <recommendedName>
        <fullName evidence="7">DUF11 domain-containing protein</fullName>
    </recommendedName>
</protein>
<evidence type="ECO:0000259" key="4">
    <source>
        <dbReference type="Pfam" id="PF20009"/>
    </source>
</evidence>